<evidence type="ECO:0000313" key="1">
    <source>
        <dbReference type="EMBL" id="QGY29783.1"/>
    </source>
</evidence>
<reference evidence="1 2" key="1">
    <citation type="submission" date="2017-11" db="EMBL/GenBank/DDBJ databases">
        <title>Genome sequence of Pantoea cypripedii NE1.</title>
        <authorList>
            <person name="Nascimento F.X."/>
        </authorList>
    </citation>
    <scope>NUCLEOTIDE SEQUENCE [LARGE SCALE GENOMIC DNA]</scope>
    <source>
        <strain evidence="1 2">NE1</strain>
    </source>
</reference>
<evidence type="ECO:0000313" key="2">
    <source>
        <dbReference type="Proteomes" id="UP000502005"/>
    </source>
</evidence>
<organism evidence="1 2">
    <name type="scientific">Pantoea cypripedii</name>
    <name type="common">Pectobacterium cypripedii</name>
    <name type="synonym">Erwinia cypripedii</name>
    <dbReference type="NCBI Taxonomy" id="55209"/>
    <lineage>
        <taxon>Bacteria</taxon>
        <taxon>Pseudomonadati</taxon>
        <taxon>Pseudomonadota</taxon>
        <taxon>Gammaproteobacteria</taxon>
        <taxon>Enterobacterales</taxon>
        <taxon>Erwiniaceae</taxon>
        <taxon>Pantoea</taxon>
    </lineage>
</organism>
<protein>
    <submittedName>
        <fullName evidence="1">Uncharacterized protein</fullName>
    </submittedName>
</protein>
<sequence>MMIREEIIKYLKEQGHATSTQIHNHIETLGFLRCSSMGMLSKMVTAGIVSRQGHNHDHVCRLRVGYMDGKPARVRQENFQKPRKDSVNTVFEECRHSPVQEFDRLIRQGREANEI</sequence>
<proteinExistence type="predicted"/>
<accession>A0A6B9G3D1</accession>
<dbReference type="Proteomes" id="UP000502005">
    <property type="component" value="Chromosome"/>
</dbReference>
<gene>
    <name evidence="1" type="ORF">CUN67_12935</name>
</gene>
<name>A0A6B9G3D1_PANCY</name>
<dbReference type="EMBL" id="CP024768">
    <property type="protein sequence ID" value="QGY29783.1"/>
    <property type="molecule type" value="Genomic_DNA"/>
</dbReference>
<dbReference type="AlphaFoldDB" id="A0A6B9G3D1"/>